<name>A0AAP0GYB0_9ASTR</name>
<reference evidence="2 3" key="1">
    <citation type="submission" date="2024-04" db="EMBL/GenBank/DDBJ databases">
        <title>The reference genome of an endangered Asteraceae, Deinandra increscens subsp. villosa, native to the Central Coast of California.</title>
        <authorList>
            <person name="Guilliams M."/>
            <person name="Hasenstab-Lehman K."/>
            <person name="Meyer R."/>
            <person name="Mcevoy S."/>
        </authorList>
    </citation>
    <scope>NUCLEOTIDE SEQUENCE [LARGE SCALE GENOMIC DNA]</scope>
    <source>
        <tissue evidence="2">Leaf</tissue>
    </source>
</reference>
<organism evidence="2 3">
    <name type="scientific">Deinandra increscens subsp. villosa</name>
    <dbReference type="NCBI Taxonomy" id="3103831"/>
    <lineage>
        <taxon>Eukaryota</taxon>
        <taxon>Viridiplantae</taxon>
        <taxon>Streptophyta</taxon>
        <taxon>Embryophyta</taxon>
        <taxon>Tracheophyta</taxon>
        <taxon>Spermatophyta</taxon>
        <taxon>Magnoliopsida</taxon>
        <taxon>eudicotyledons</taxon>
        <taxon>Gunneridae</taxon>
        <taxon>Pentapetalae</taxon>
        <taxon>asterids</taxon>
        <taxon>campanulids</taxon>
        <taxon>Asterales</taxon>
        <taxon>Asteraceae</taxon>
        <taxon>Asteroideae</taxon>
        <taxon>Heliantheae alliance</taxon>
        <taxon>Madieae</taxon>
        <taxon>Madiinae</taxon>
        <taxon>Deinandra</taxon>
    </lineage>
</organism>
<gene>
    <name evidence="2" type="ORF">SSX86_016360</name>
</gene>
<proteinExistence type="predicted"/>
<feature type="region of interest" description="Disordered" evidence="1">
    <location>
        <begin position="216"/>
        <end position="293"/>
    </location>
</feature>
<comment type="caution">
    <text evidence="2">The sequence shown here is derived from an EMBL/GenBank/DDBJ whole genome shotgun (WGS) entry which is preliminary data.</text>
</comment>
<accession>A0AAP0GYB0</accession>
<dbReference type="PANTHER" id="PTHR35477:SF1">
    <property type="entry name" value="OS06G0728500 PROTEIN"/>
    <property type="match status" value="1"/>
</dbReference>
<feature type="region of interest" description="Disordered" evidence="1">
    <location>
        <begin position="177"/>
        <end position="199"/>
    </location>
</feature>
<feature type="compositionally biased region" description="Basic residues" evidence="1">
    <location>
        <begin position="248"/>
        <end position="258"/>
    </location>
</feature>
<dbReference type="AlphaFoldDB" id="A0AAP0GYB0"/>
<evidence type="ECO:0000313" key="2">
    <source>
        <dbReference type="EMBL" id="KAK9064977.1"/>
    </source>
</evidence>
<dbReference type="PANTHER" id="PTHR35477">
    <property type="entry name" value="OS06G0728500 PROTEIN"/>
    <property type="match status" value="1"/>
</dbReference>
<feature type="compositionally biased region" description="Basic and acidic residues" evidence="1">
    <location>
        <begin position="264"/>
        <end position="277"/>
    </location>
</feature>
<dbReference type="Proteomes" id="UP001408789">
    <property type="component" value="Unassembled WGS sequence"/>
</dbReference>
<dbReference type="EMBL" id="JBCNJP010000017">
    <property type="protein sequence ID" value="KAK9064977.1"/>
    <property type="molecule type" value="Genomic_DNA"/>
</dbReference>
<evidence type="ECO:0000313" key="3">
    <source>
        <dbReference type="Proteomes" id="UP001408789"/>
    </source>
</evidence>
<keyword evidence="3" id="KW-1185">Reference proteome</keyword>
<sequence length="314" mass="34113">MEGNVCGVNHLDSDVLLPPRKRLLACLKKQNSDVNGSPNSHSPSTCNSLDQIDTRISHLLKAHLSSDNPSQEEIVEASRTAAEVAAKVAMAARAAAQEKAVIAAKAMAAAKKALELVANVDNGQEISSFAEQLKKNKTKKQVDVQMLYDNRKPRIENGKTNDEELARKLHQAINSSPRISKSGVPSDVKSHKHKKLKTSENGRINSRSIVIEGTCSSSHEKDVDNMTKSNVGNGSKAKSGDEDMSTLGRKRGRMKQKKLPLSICHDRDQAAPKEDVTSRSPLSVGPSASERGPLWKCQAFKAPPCVKQNKVMQL</sequence>
<evidence type="ECO:0000256" key="1">
    <source>
        <dbReference type="SAM" id="MobiDB-lite"/>
    </source>
</evidence>
<protein>
    <submittedName>
        <fullName evidence="2">Uncharacterized protein</fullName>
    </submittedName>
</protein>